<gene>
    <name evidence="2" type="ORF">SDC9_88398</name>
</gene>
<name>A0A644ZLG4_9ZZZZ</name>
<feature type="domain" description="DUF362" evidence="1">
    <location>
        <begin position="72"/>
        <end position="270"/>
    </location>
</feature>
<proteinExistence type="predicted"/>
<accession>A0A644ZLG4</accession>
<evidence type="ECO:0000313" key="2">
    <source>
        <dbReference type="EMBL" id="MPM41739.1"/>
    </source>
</evidence>
<sequence>MERRNFIKSALLGGLAGAASLRGNGLLGATSMSVSQDNDLVAVMGGEPAQMYKKAIEAMGGMSRFVKKGQKIVVKPNIGWDKSPELAANTNPELVAAIVKDCFAAGASEVTVFDNTCDEWQACYRNSGIENAAKSAGAKMAFAHDEKYYKTVKLPKAVRMKEVKIHEAIVDCDAWINVPILKNHGGARMTISMKNFMGIVWDRRYMHANDLQQCIADCSTYDKMPVLNIVDAYRIMTQNGPKGKSPEDVQMPKALFASTDIVAVDAAAVRFFAQFRDMKVEEVSHIGLAEKMRIGTSDLSKLKVERIRLG</sequence>
<dbReference type="InterPro" id="IPR007160">
    <property type="entry name" value="DUF362"/>
</dbReference>
<protein>
    <recommendedName>
        <fullName evidence="1">DUF362 domain-containing protein</fullName>
    </recommendedName>
</protein>
<dbReference type="Pfam" id="PF04015">
    <property type="entry name" value="DUF362"/>
    <property type="match status" value="1"/>
</dbReference>
<dbReference type="AlphaFoldDB" id="A0A644ZLG4"/>
<dbReference type="EMBL" id="VSSQ01009475">
    <property type="protein sequence ID" value="MPM41739.1"/>
    <property type="molecule type" value="Genomic_DNA"/>
</dbReference>
<comment type="caution">
    <text evidence="2">The sequence shown here is derived from an EMBL/GenBank/DDBJ whole genome shotgun (WGS) entry which is preliminary data.</text>
</comment>
<reference evidence="2" key="1">
    <citation type="submission" date="2019-08" db="EMBL/GenBank/DDBJ databases">
        <authorList>
            <person name="Kucharzyk K."/>
            <person name="Murdoch R.W."/>
            <person name="Higgins S."/>
            <person name="Loffler F."/>
        </authorList>
    </citation>
    <scope>NUCLEOTIDE SEQUENCE</scope>
</reference>
<organism evidence="2">
    <name type="scientific">bioreactor metagenome</name>
    <dbReference type="NCBI Taxonomy" id="1076179"/>
    <lineage>
        <taxon>unclassified sequences</taxon>
        <taxon>metagenomes</taxon>
        <taxon>ecological metagenomes</taxon>
    </lineage>
</organism>
<evidence type="ECO:0000259" key="1">
    <source>
        <dbReference type="Pfam" id="PF04015"/>
    </source>
</evidence>